<reference evidence="1 2" key="1">
    <citation type="journal article" date="2018" name="Sci. Rep.">
        <title>Comparative analysis of the Pocillopora damicornis genome highlights role of immune system in coral evolution.</title>
        <authorList>
            <person name="Cunning R."/>
            <person name="Bay R.A."/>
            <person name="Gillette P."/>
            <person name="Baker A.C."/>
            <person name="Traylor-Knowles N."/>
        </authorList>
    </citation>
    <scope>NUCLEOTIDE SEQUENCE [LARGE SCALE GENOMIC DNA]</scope>
    <source>
        <strain evidence="1">RSMAS</strain>
        <tissue evidence="1">Whole animal</tissue>
    </source>
</reference>
<protein>
    <recommendedName>
        <fullName evidence="3">Ig-like domain-containing protein</fullName>
    </recommendedName>
</protein>
<dbReference type="EMBL" id="RCHS01002221">
    <property type="protein sequence ID" value="RMX48969.1"/>
    <property type="molecule type" value="Genomic_DNA"/>
</dbReference>
<sequence length="128" mass="14078">LQLLNASAPDDGIYWCGSVSGNKSQEVNISVTVAASFVTIEPGSPDNSYFVLRGSVFLLNCTVRSGFGQTPNVSWKHNDKWLFDRMSGYCGHLPAILKLKAEIFGINICFWATELDIDLSYSITIPAR</sequence>
<evidence type="ECO:0000313" key="1">
    <source>
        <dbReference type="EMBL" id="RMX48969.1"/>
    </source>
</evidence>
<proteinExistence type="predicted"/>
<gene>
    <name evidence="1" type="ORF">pdam_00008311</name>
</gene>
<feature type="non-terminal residue" evidence="1">
    <location>
        <position position="1"/>
    </location>
</feature>
<comment type="caution">
    <text evidence="1">The sequence shown here is derived from an EMBL/GenBank/DDBJ whole genome shotgun (WGS) entry which is preliminary data.</text>
</comment>
<dbReference type="Proteomes" id="UP000275408">
    <property type="component" value="Unassembled WGS sequence"/>
</dbReference>
<name>A0A3M6U5Y0_POCDA</name>
<accession>A0A3M6U5Y0</accession>
<organism evidence="1 2">
    <name type="scientific">Pocillopora damicornis</name>
    <name type="common">Cauliflower coral</name>
    <name type="synonym">Millepora damicornis</name>
    <dbReference type="NCBI Taxonomy" id="46731"/>
    <lineage>
        <taxon>Eukaryota</taxon>
        <taxon>Metazoa</taxon>
        <taxon>Cnidaria</taxon>
        <taxon>Anthozoa</taxon>
        <taxon>Hexacorallia</taxon>
        <taxon>Scleractinia</taxon>
        <taxon>Astrocoeniina</taxon>
        <taxon>Pocilloporidae</taxon>
        <taxon>Pocillopora</taxon>
    </lineage>
</organism>
<keyword evidence="2" id="KW-1185">Reference proteome</keyword>
<evidence type="ECO:0000313" key="2">
    <source>
        <dbReference type="Proteomes" id="UP000275408"/>
    </source>
</evidence>
<evidence type="ECO:0008006" key="3">
    <source>
        <dbReference type="Google" id="ProtNLM"/>
    </source>
</evidence>
<dbReference type="AlphaFoldDB" id="A0A3M6U5Y0"/>